<organism evidence="2 3">
    <name type="scientific">Saccharospirillum mangrovi</name>
    <dbReference type="NCBI Taxonomy" id="2161747"/>
    <lineage>
        <taxon>Bacteria</taxon>
        <taxon>Pseudomonadati</taxon>
        <taxon>Pseudomonadota</taxon>
        <taxon>Gammaproteobacteria</taxon>
        <taxon>Oceanospirillales</taxon>
        <taxon>Saccharospirillaceae</taxon>
        <taxon>Saccharospirillum</taxon>
    </lineage>
</organism>
<dbReference type="Gene3D" id="1.20.120.740">
    <property type="entry name" value="YgfB uncharacterised protein family UPF0149, PF03695"/>
    <property type="match status" value="1"/>
</dbReference>
<accession>A0ABV7ZWF4</accession>
<comment type="similarity">
    <text evidence="1">Belongs to the UPF0149 family.</text>
</comment>
<proteinExistence type="inferred from homology"/>
<evidence type="ECO:0000313" key="3">
    <source>
        <dbReference type="Proteomes" id="UP001595617"/>
    </source>
</evidence>
<name>A0ABV7ZWF4_9GAMM</name>
<reference evidence="3" key="1">
    <citation type="journal article" date="2019" name="Int. J. Syst. Evol. Microbiol.">
        <title>The Global Catalogue of Microorganisms (GCM) 10K type strain sequencing project: providing services to taxonomists for standard genome sequencing and annotation.</title>
        <authorList>
            <consortium name="The Broad Institute Genomics Platform"/>
            <consortium name="The Broad Institute Genome Sequencing Center for Infectious Disease"/>
            <person name="Wu L."/>
            <person name="Ma J."/>
        </authorList>
    </citation>
    <scope>NUCLEOTIDE SEQUENCE [LARGE SCALE GENOMIC DNA]</scope>
    <source>
        <strain evidence="3">IBRC 10765</strain>
    </source>
</reference>
<dbReference type="EMBL" id="JBHRYR010000002">
    <property type="protein sequence ID" value="MFC3851497.1"/>
    <property type="molecule type" value="Genomic_DNA"/>
</dbReference>
<keyword evidence="3" id="KW-1185">Reference proteome</keyword>
<evidence type="ECO:0000256" key="1">
    <source>
        <dbReference type="ARBA" id="ARBA00038308"/>
    </source>
</evidence>
<evidence type="ECO:0000313" key="2">
    <source>
        <dbReference type="EMBL" id="MFC3851497.1"/>
    </source>
</evidence>
<dbReference type="InterPro" id="IPR036255">
    <property type="entry name" value="YgfB-like_sf"/>
</dbReference>
<dbReference type="PANTHER" id="PTHR37528:SF1">
    <property type="entry name" value="UPF0149 PROTEIN YGFB"/>
    <property type="match status" value="1"/>
</dbReference>
<sequence length="186" mass="20356">MERSTVENDYYALDDVLADLDPTESLAYLHGSLTARLVSGQRLDRAAWLAAACEALEIDAELSEQHTTVLHHLYDGTLTELKTENFALTLMLPDDAPLPDRLEALSDWCAGFVSTLGVTGQLTAPEGEDEELLEDLIAIAQLDVESESDAEAEEDYAALTEHVRLAAHHFQLVLGITAEAEKPTLH</sequence>
<comment type="caution">
    <text evidence="2">The sequence shown here is derived from an EMBL/GenBank/DDBJ whole genome shotgun (WGS) entry which is preliminary data.</text>
</comment>
<dbReference type="InterPro" id="IPR011978">
    <property type="entry name" value="YgfB-like"/>
</dbReference>
<dbReference type="PANTHER" id="PTHR37528">
    <property type="entry name" value="UPF0149 PROTEIN YGFB"/>
    <property type="match status" value="1"/>
</dbReference>
<dbReference type="RefSeq" id="WP_380692668.1">
    <property type="nucleotide sequence ID" value="NZ_JBHRYR010000002.1"/>
</dbReference>
<gene>
    <name evidence="2" type="ORF">ACFOOG_01520</name>
</gene>
<dbReference type="SUPFAM" id="SSF101327">
    <property type="entry name" value="YgfB-like"/>
    <property type="match status" value="1"/>
</dbReference>
<dbReference type="Pfam" id="PF03695">
    <property type="entry name" value="UPF0149"/>
    <property type="match status" value="1"/>
</dbReference>
<dbReference type="Proteomes" id="UP001595617">
    <property type="component" value="Unassembled WGS sequence"/>
</dbReference>
<protein>
    <submittedName>
        <fullName evidence="2">UPF0149 family protein</fullName>
    </submittedName>
</protein>